<name>A0A2P8E304_9BACT</name>
<dbReference type="PANTHER" id="PTHR34535">
    <property type="entry name" value="HYDROGENASE MATURATION FACTOR HYPA"/>
    <property type="match status" value="1"/>
</dbReference>
<accession>A0A2P8E304</accession>
<dbReference type="OrthoDB" id="9800361at2"/>
<keyword evidence="5" id="KW-1185">Reference proteome</keyword>
<protein>
    <submittedName>
        <fullName evidence="4">Hydrogenase nickel incorporation protein HypA/HybF</fullName>
    </submittedName>
</protein>
<dbReference type="GO" id="GO:0008270">
    <property type="term" value="F:zinc ion binding"/>
    <property type="evidence" value="ECO:0007669"/>
    <property type="project" value="TreeGrafter"/>
</dbReference>
<dbReference type="RefSeq" id="WP_106567527.1">
    <property type="nucleotide sequence ID" value="NZ_PYGF01000006.1"/>
</dbReference>
<dbReference type="AlphaFoldDB" id="A0A2P8E304"/>
<keyword evidence="1" id="KW-0533">Nickel</keyword>
<evidence type="ECO:0000256" key="3">
    <source>
        <dbReference type="ARBA" id="ARBA00022833"/>
    </source>
</evidence>
<keyword evidence="2" id="KW-0479">Metal-binding</keyword>
<organism evidence="4 5">
    <name type="scientific">Cecembia rubra</name>
    <dbReference type="NCBI Taxonomy" id="1485585"/>
    <lineage>
        <taxon>Bacteria</taxon>
        <taxon>Pseudomonadati</taxon>
        <taxon>Bacteroidota</taxon>
        <taxon>Cytophagia</taxon>
        <taxon>Cytophagales</taxon>
        <taxon>Cyclobacteriaceae</taxon>
        <taxon>Cecembia</taxon>
    </lineage>
</organism>
<evidence type="ECO:0000313" key="5">
    <source>
        <dbReference type="Proteomes" id="UP000240708"/>
    </source>
</evidence>
<dbReference type="PANTHER" id="PTHR34535:SF3">
    <property type="entry name" value="HYDROGENASE MATURATION FACTOR HYPA"/>
    <property type="match status" value="1"/>
</dbReference>
<dbReference type="GO" id="GO:0051604">
    <property type="term" value="P:protein maturation"/>
    <property type="evidence" value="ECO:0007669"/>
    <property type="project" value="InterPro"/>
</dbReference>
<evidence type="ECO:0000256" key="1">
    <source>
        <dbReference type="ARBA" id="ARBA00022596"/>
    </source>
</evidence>
<dbReference type="Pfam" id="PF01155">
    <property type="entry name" value="HypA"/>
    <property type="match status" value="1"/>
</dbReference>
<dbReference type="Proteomes" id="UP000240708">
    <property type="component" value="Unassembled WGS sequence"/>
</dbReference>
<dbReference type="PIRSF" id="PIRSF004761">
    <property type="entry name" value="Hydrgn_mat_HypA"/>
    <property type="match status" value="1"/>
</dbReference>
<evidence type="ECO:0000313" key="4">
    <source>
        <dbReference type="EMBL" id="PSL03851.1"/>
    </source>
</evidence>
<proteinExistence type="predicted"/>
<dbReference type="EMBL" id="PYGF01000006">
    <property type="protein sequence ID" value="PSL03851.1"/>
    <property type="molecule type" value="Genomic_DNA"/>
</dbReference>
<sequence length="115" mass="13157">MHEISLVKNIFGSLDAVYPEKDRKKIKKIHMKVGLLSNVEPILMQNAFEAVVATERKEYIDCKLYIEVLPILVHCDECNKESEVVNYKFVCSCNKPTNKVIQGNELLISGVEFLE</sequence>
<dbReference type="Gene3D" id="3.30.2320.80">
    <property type="match status" value="1"/>
</dbReference>
<dbReference type="InterPro" id="IPR000688">
    <property type="entry name" value="HypA/HybF"/>
</dbReference>
<dbReference type="GO" id="GO:0016151">
    <property type="term" value="F:nickel cation binding"/>
    <property type="evidence" value="ECO:0007669"/>
    <property type="project" value="InterPro"/>
</dbReference>
<keyword evidence="3" id="KW-0862">Zinc</keyword>
<evidence type="ECO:0000256" key="2">
    <source>
        <dbReference type="ARBA" id="ARBA00022723"/>
    </source>
</evidence>
<reference evidence="4 5" key="1">
    <citation type="submission" date="2018-03" db="EMBL/GenBank/DDBJ databases">
        <title>Genomic Encyclopedia of Archaeal and Bacterial Type Strains, Phase II (KMG-II): from individual species to whole genera.</title>
        <authorList>
            <person name="Goeker M."/>
        </authorList>
    </citation>
    <scope>NUCLEOTIDE SEQUENCE [LARGE SCALE GENOMIC DNA]</scope>
    <source>
        <strain evidence="4 5">DSM 28057</strain>
    </source>
</reference>
<comment type="caution">
    <text evidence="4">The sequence shown here is derived from an EMBL/GenBank/DDBJ whole genome shotgun (WGS) entry which is preliminary data.</text>
</comment>
<gene>
    <name evidence="4" type="ORF">CLV48_10691</name>
</gene>